<dbReference type="Proteomes" id="UP000224130">
    <property type="component" value="Unassembled WGS sequence"/>
</dbReference>
<evidence type="ECO:0000256" key="1">
    <source>
        <dbReference type="SAM" id="MobiDB-lite"/>
    </source>
</evidence>
<comment type="caution">
    <text evidence="3">The sequence shown here is derived from an EMBL/GenBank/DDBJ whole genome shotgun (WGS) entry which is preliminary data.</text>
</comment>
<protein>
    <submittedName>
        <fullName evidence="3">Effector-binding domain-containing protein</fullName>
    </submittedName>
</protein>
<feature type="region of interest" description="Disordered" evidence="1">
    <location>
        <begin position="166"/>
        <end position="188"/>
    </location>
</feature>
<dbReference type="EMBL" id="PDJJ01000001">
    <property type="protein sequence ID" value="PFG43560.1"/>
    <property type="molecule type" value="Genomic_DNA"/>
</dbReference>
<evidence type="ECO:0000313" key="3">
    <source>
        <dbReference type="EMBL" id="PFG43560.1"/>
    </source>
</evidence>
<dbReference type="InterPro" id="IPR010499">
    <property type="entry name" value="AraC_E-bd"/>
</dbReference>
<dbReference type="InterPro" id="IPR011256">
    <property type="entry name" value="Reg_factor_effector_dom_sf"/>
</dbReference>
<proteinExistence type="predicted"/>
<name>A0A2A9EZ75_9MICO</name>
<dbReference type="AlphaFoldDB" id="A0A2A9EZ75"/>
<dbReference type="SUPFAM" id="SSF55136">
    <property type="entry name" value="Probable bacterial effector-binding domain"/>
    <property type="match status" value="1"/>
</dbReference>
<feature type="domain" description="AraC effector-binding" evidence="2">
    <location>
        <begin position="4"/>
        <end position="166"/>
    </location>
</feature>
<dbReference type="RefSeq" id="WP_098463902.1">
    <property type="nucleotide sequence ID" value="NZ_PDJJ01000001.1"/>
</dbReference>
<organism evidence="3 4">
    <name type="scientific">Isoptericola jiangsuensis</name>
    <dbReference type="NCBI Taxonomy" id="548579"/>
    <lineage>
        <taxon>Bacteria</taxon>
        <taxon>Bacillati</taxon>
        <taxon>Actinomycetota</taxon>
        <taxon>Actinomycetes</taxon>
        <taxon>Micrococcales</taxon>
        <taxon>Promicromonosporaceae</taxon>
        <taxon>Isoptericola</taxon>
    </lineage>
</organism>
<gene>
    <name evidence="3" type="ORF">ATJ88_2259</name>
</gene>
<dbReference type="SMART" id="SM00871">
    <property type="entry name" value="AraC_E_bind"/>
    <property type="match status" value="1"/>
</dbReference>
<dbReference type="OrthoDB" id="795001at2"/>
<keyword evidence="4" id="KW-1185">Reference proteome</keyword>
<evidence type="ECO:0000259" key="2">
    <source>
        <dbReference type="SMART" id="SM00871"/>
    </source>
</evidence>
<dbReference type="Gene3D" id="3.20.80.10">
    <property type="entry name" value="Regulatory factor, effector binding domain"/>
    <property type="match status" value="1"/>
</dbReference>
<accession>A0A2A9EZ75</accession>
<reference evidence="3 4" key="1">
    <citation type="submission" date="2017-10" db="EMBL/GenBank/DDBJ databases">
        <title>Sequencing the genomes of 1000 actinobacteria strains.</title>
        <authorList>
            <person name="Klenk H.-P."/>
        </authorList>
    </citation>
    <scope>NUCLEOTIDE SEQUENCE [LARGE SCALE GENOMIC DNA]</scope>
    <source>
        <strain evidence="3 4">DSM 21863</strain>
    </source>
</reference>
<sequence length="188" mass="20104">MDEHEITLIDHPEQAAVGVRRIARTDELADVFATLVPRVAGLLEQLGLRPAGPPFARYHDRTGDDLDVEVGFPVDDAVDLPALPATVGNEPGGGVVVAEPLPAVRVVETIHAGPYDGLRATRGRMEAWVAAHDLRLLGVSWESYEAGPESDPDPATWRTRVVLAVSGPAVEPSHPRSPAQQPRDPEGS</sequence>
<evidence type="ECO:0000313" key="4">
    <source>
        <dbReference type="Proteomes" id="UP000224130"/>
    </source>
</evidence>